<reference evidence="1 2" key="1">
    <citation type="submission" date="2024-01" db="EMBL/GenBank/DDBJ databases">
        <title>The complete chloroplast genome sequence of Lithospermum erythrorhizon: insights into the phylogenetic relationship among Boraginaceae species and the maternal lineages of purple gromwells.</title>
        <authorList>
            <person name="Okada T."/>
            <person name="Watanabe K."/>
        </authorList>
    </citation>
    <scope>NUCLEOTIDE SEQUENCE [LARGE SCALE GENOMIC DNA]</scope>
</reference>
<protein>
    <submittedName>
        <fullName evidence="1">Uncharacterized protein</fullName>
    </submittedName>
</protein>
<evidence type="ECO:0000313" key="1">
    <source>
        <dbReference type="EMBL" id="GAA0186572.1"/>
    </source>
</evidence>
<dbReference type="EMBL" id="BAABME010013833">
    <property type="protein sequence ID" value="GAA0186572.1"/>
    <property type="molecule type" value="Genomic_DNA"/>
</dbReference>
<sequence length="80" mass="8882">MTTTLLDKGWNGLTGLQLVHEKIKGKIDGENETKGHTFSEKATVKVQRPLLNLTYIEPLREDGKPVVEVPHSLTLAGMEE</sequence>
<gene>
    <name evidence="1" type="ORF">LIER_33860</name>
</gene>
<accession>A0AAV3S1R1</accession>
<name>A0AAV3S1R1_LITER</name>
<comment type="caution">
    <text evidence="1">The sequence shown here is derived from an EMBL/GenBank/DDBJ whole genome shotgun (WGS) entry which is preliminary data.</text>
</comment>
<dbReference type="Proteomes" id="UP001454036">
    <property type="component" value="Unassembled WGS sequence"/>
</dbReference>
<keyword evidence="2" id="KW-1185">Reference proteome</keyword>
<evidence type="ECO:0000313" key="2">
    <source>
        <dbReference type="Proteomes" id="UP001454036"/>
    </source>
</evidence>
<dbReference type="AlphaFoldDB" id="A0AAV3S1R1"/>
<proteinExistence type="predicted"/>
<organism evidence="1 2">
    <name type="scientific">Lithospermum erythrorhizon</name>
    <name type="common">Purple gromwell</name>
    <name type="synonym">Lithospermum officinale var. erythrorhizon</name>
    <dbReference type="NCBI Taxonomy" id="34254"/>
    <lineage>
        <taxon>Eukaryota</taxon>
        <taxon>Viridiplantae</taxon>
        <taxon>Streptophyta</taxon>
        <taxon>Embryophyta</taxon>
        <taxon>Tracheophyta</taxon>
        <taxon>Spermatophyta</taxon>
        <taxon>Magnoliopsida</taxon>
        <taxon>eudicotyledons</taxon>
        <taxon>Gunneridae</taxon>
        <taxon>Pentapetalae</taxon>
        <taxon>asterids</taxon>
        <taxon>lamiids</taxon>
        <taxon>Boraginales</taxon>
        <taxon>Boraginaceae</taxon>
        <taxon>Boraginoideae</taxon>
        <taxon>Lithospermeae</taxon>
        <taxon>Lithospermum</taxon>
    </lineage>
</organism>